<accession>A0AAN9KNM1</accession>
<dbReference type="AlphaFoldDB" id="A0AAN9KNM1"/>
<feature type="compositionally biased region" description="Low complexity" evidence="1">
    <location>
        <begin position="59"/>
        <end position="73"/>
    </location>
</feature>
<organism evidence="2 3">
    <name type="scientific">Clitoria ternatea</name>
    <name type="common">Butterfly pea</name>
    <dbReference type="NCBI Taxonomy" id="43366"/>
    <lineage>
        <taxon>Eukaryota</taxon>
        <taxon>Viridiplantae</taxon>
        <taxon>Streptophyta</taxon>
        <taxon>Embryophyta</taxon>
        <taxon>Tracheophyta</taxon>
        <taxon>Spermatophyta</taxon>
        <taxon>Magnoliopsida</taxon>
        <taxon>eudicotyledons</taxon>
        <taxon>Gunneridae</taxon>
        <taxon>Pentapetalae</taxon>
        <taxon>rosids</taxon>
        <taxon>fabids</taxon>
        <taxon>Fabales</taxon>
        <taxon>Fabaceae</taxon>
        <taxon>Papilionoideae</taxon>
        <taxon>50 kb inversion clade</taxon>
        <taxon>NPAAA clade</taxon>
        <taxon>indigoferoid/millettioid clade</taxon>
        <taxon>Phaseoleae</taxon>
        <taxon>Clitoria</taxon>
    </lineage>
</organism>
<keyword evidence="3" id="KW-1185">Reference proteome</keyword>
<comment type="caution">
    <text evidence="2">The sequence shown here is derived from an EMBL/GenBank/DDBJ whole genome shotgun (WGS) entry which is preliminary data.</text>
</comment>
<evidence type="ECO:0000313" key="3">
    <source>
        <dbReference type="Proteomes" id="UP001359559"/>
    </source>
</evidence>
<dbReference type="Proteomes" id="UP001359559">
    <property type="component" value="Unassembled WGS sequence"/>
</dbReference>
<feature type="region of interest" description="Disordered" evidence="1">
    <location>
        <begin position="29"/>
        <end position="73"/>
    </location>
</feature>
<evidence type="ECO:0000256" key="1">
    <source>
        <dbReference type="SAM" id="MobiDB-lite"/>
    </source>
</evidence>
<proteinExistence type="predicted"/>
<evidence type="ECO:0000313" key="2">
    <source>
        <dbReference type="EMBL" id="KAK7319453.1"/>
    </source>
</evidence>
<reference evidence="2 3" key="1">
    <citation type="submission" date="2024-01" db="EMBL/GenBank/DDBJ databases">
        <title>The genomes of 5 underutilized Papilionoideae crops provide insights into root nodulation and disease resistance.</title>
        <authorList>
            <person name="Yuan L."/>
        </authorList>
    </citation>
    <scope>NUCLEOTIDE SEQUENCE [LARGE SCALE GENOMIC DNA]</scope>
    <source>
        <strain evidence="2">LY-2023</strain>
        <tissue evidence="2">Leaf</tissue>
    </source>
</reference>
<protein>
    <submittedName>
        <fullName evidence="2">Uncharacterized protein</fullName>
    </submittedName>
</protein>
<feature type="compositionally biased region" description="Polar residues" evidence="1">
    <location>
        <begin position="49"/>
        <end position="58"/>
    </location>
</feature>
<sequence>MRATLVPGPSLSPKLYWERNRHRLLLNPVPDGHLNASTSRNDSAPRGYSSINTLPTLCSSSPPSHSSHSIQTT</sequence>
<dbReference type="EMBL" id="JAYKXN010000001">
    <property type="protein sequence ID" value="KAK7319453.1"/>
    <property type="molecule type" value="Genomic_DNA"/>
</dbReference>
<gene>
    <name evidence="2" type="ORF">RJT34_04174</name>
</gene>
<name>A0AAN9KNM1_CLITE</name>